<accession>A0A6J4NS31</accession>
<feature type="non-terminal residue" evidence="2">
    <location>
        <position position="160"/>
    </location>
</feature>
<name>A0A6J4NS31_9BURK</name>
<feature type="compositionally biased region" description="Basic residues" evidence="1">
    <location>
        <begin position="105"/>
        <end position="118"/>
    </location>
</feature>
<dbReference type="EMBL" id="CADCUX010000157">
    <property type="protein sequence ID" value="CAA9395739.1"/>
    <property type="molecule type" value="Genomic_DNA"/>
</dbReference>
<reference evidence="2" key="1">
    <citation type="submission" date="2020-02" db="EMBL/GenBank/DDBJ databases">
        <authorList>
            <person name="Meier V. D."/>
        </authorList>
    </citation>
    <scope>NUCLEOTIDE SEQUENCE</scope>
    <source>
        <strain evidence="2">AVDCRST_MAG51</strain>
    </source>
</reference>
<proteinExistence type="predicted"/>
<sequence length="160" mass="17073">EHQLPSGQAAERGRAPAPRRGQGHPLRVRGRHQRAGRNFPAEAEQGQRVPDRPPGPEGEALLQRRVRLLGAGCVAAGKHGPDPGPRRRKAAAQRPRHRDGAPHAARGHRQPAAGHRARRAGCREAACARGRRAVAARAEAAGVGQGPPGRRPHPARVLDM</sequence>
<evidence type="ECO:0000313" key="2">
    <source>
        <dbReference type="EMBL" id="CAA9395739.1"/>
    </source>
</evidence>
<gene>
    <name evidence="2" type="ORF">AVDCRST_MAG51-585</name>
</gene>
<feature type="compositionally biased region" description="Low complexity" evidence="1">
    <location>
        <begin position="7"/>
        <end position="20"/>
    </location>
</feature>
<feature type="compositionally biased region" description="Basic residues" evidence="1">
    <location>
        <begin position="86"/>
        <end position="97"/>
    </location>
</feature>
<organism evidence="2">
    <name type="scientific">uncultured Ramlibacter sp</name>
    <dbReference type="NCBI Taxonomy" id="260755"/>
    <lineage>
        <taxon>Bacteria</taxon>
        <taxon>Pseudomonadati</taxon>
        <taxon>Pseudomonadota</taxon>
        <taxon>Betaproteobacteria</taxon>
        <taxon>Burkholderiales</taxon>
        <taxon>Comamonadaceae</taxon>
        <taxon>Ramlibacter</taxon>
        <taxon>environmental samples</taxon>
    </lineage>
</organism>
<feature type="non-terminal residue" evidence="2">
    <location>
        <position position="1"/>
    </location>
</feature>
<dbReference type="AlphaFoldDB" id="A0A6J4NS31"/>
<feature type="region of interest" description="Disordered" evidence="1">
    <location>
        <begin position="135"/>
        <end position="160"/>
    </location>
</feature>
<protein>
    <submittedName>
        <fullName evidence="2">Rieske (2Fe-2S) region</fullName>
    </submittedName>
</protein>
<evidence type="ECO:0000256" key="1">
    <source>
        <dbReference type="SAM" id="MobiDB-lite"/>
    </source>
</evidence>
<feature type="region of interest" description="Disordered" evidence="1">
    <location>
        <begin position="1"/>
        <end position="118"/>
    </location>
</feature>
<feature type="compositionally biased region" description="Basic residues" evidence="1">
    <location>
        <begin position="26"/>
        <end position="35"/>
    </location>
</feature>